<keyword evidence="3" id="KW-1185">Reference proteome</keyword>
<reference evidence="2 3" key="1">
    <citation type="submission" date="2024-08" db="EMBL/GenBank/DDBJ databases">
        <title>Insights into the chromosomal genome structure of Flemingia macrophylla.</title>
        <authorList>
            <person name="Ding Y."/>
            <person name="Zhao Y."/>
            <person name="Bi W."/>
            <person name="Wu M."/>
            <person name="Zhao G."/>
            <person name="Gong Y."/>
            <person name="Li W."/>
            <person name="Zhang P."/>
        </authorList>
    </citation>
    <scope>NUCLEOTIDE SEQUENCE [LARGE SCALE GENOMIC DNA]</scope>
    <source>
        <strain evidence="2">DYQJB</strain>
        <tissue evidence="2">Leaf</tissue>
    </source>
</reference>
<evidence type="ECO:0000313" key="3">
    <source>
        <dbReference type="Proteomes" id="UP001603857"/>
    </source>
</evidence>
<evidence type="ECO:0000256" key="1">
    <source>
        <dbReference type="SAM" id="Phobius"/>
    </source>
</evidence>
<dbReference type="EMBL" id="JBGMDY010000001">
    <property type="protein sequence ID" value="KAL2347641.1"/>
    <property type="molecule type" value="Genomic_DNA"/>
</dbReference>
<sequence>MNSYRAVHVVAAADNGINRDAEFGVSSLPVTVRLFRIQCSFTFSPFILCFSSLHSLSLALFPHNFFICLSFVCCFPIFFPKIFFCNGLS</sequence>
<name>A0ABD1NI93_9FABA</name>
<keyword evidence="1" id="KW-0812">Transmembrane</keyword>
<feature type="transmembrane region" description="Helical" evidence="1">
    <location>
        <begin position="34"/>
        <end position="53"/>
    </location>
</feature>
<gene>
    <name evidence="2" type="ORF">Fmac_001641</name>
</gene>
<evidence type="ECO:0008006" key="4">
    <source>
        <dbReference type="Google" id="ProtNLM"/>
    </source>
</evidence>
<keyword evidence="1" id="KW-1133">Transmembrane helix</keyword>
<comment type="caution">
    <text evidence="2">The sequence shown here is derived from an EMBL/GenBank/DDBJ whole genome shotgun (WGS) entry which is preliminary data.</text>
</comment>
<proteinExistence type="predicted"/>
<organism evidence="2 3">
    <name type="scientific">Flemingia macrophylla</name>
    <dbReference type="NCBI Taxonomy" id="520843"/>
    <lineage>
        <taxon>Eukaryota</taxon>
        <taxon>Viridiplantae</taxon>
        <taxon>Streptophyta</taxon>
        <taxon>Embryophyta</taxon>
        <taxon>Tracheophyta</taxon>
        <taxon>Spermatophyta</taxon>
        <taxon>Magnoliopsida</taxon>
        <taxon>eudicotyledons</taxon>
        <taxon>Gunneridae</taxon>
        <taxon>Pentapetalae</taxon>
        <taxon>rosids</taxon>
        <taxon>fabids</taxon>
        <taxon>Fabales</taxon>
        <taxon>Fabaceae</taxon>
        <taxon>Papilionoideae</taxon>
        <taxon>50 kb inversion clade</taxon>
        <taxon>NPAAA clade</taxon>
        <taxon>indigoferoid/millettioid clade</taxon>
        <taxon>Phaseoleae</taxon>
        <taxon>Flemingia</taxon>
    </lineage>
</organism>
<dbReference type="Proteomes" id="UP001603857">
    <property type="component" value="Unassembled WGS sequence"/>
</dbReference>
<dbReference type="AlphaFoldDB" id="A0ABD1NI93"/>
<protein>
    <recommendedName>
        <fullName evidence="4">Transmembrane protein</fullName>
    </recommendedName>
</protein>
<evidence type="ECO:0000313" key="2">
    <source>
        <dbReference type="EMBL" id="KAL2347641.1"/>
    </source>
</evidence>
<accession>A0ABD1NI93</accession>
<keyword evidence="1" id="KW-0472">Membrane</keyword>
<feature type="transmembrane region" description="Helical" evidence="1">
    <location>
        <begin position="65"/>
        <end position="84"/>
    </location>
</feature>